<feature type="transmembrane region" description="Helical" evidence="2">
    <location>
        <begin position="364"/>
        <end position="387"/>
    </location>
</feature>
<feature type="compositionally biased region" description="Basic and acidic residues" evidence="1">
    <location>
        <begin position="278"/>
        <end position="287"/>
    </location>
</feature>
<organism evidence="3 4">
    <name type="scientific">Roseburia porci</name>
    <dbReference type="NCBI Taxonomy" id="2605790"/>
    <lineage>
        <taxon>Bacteria</taxon>
        <taxon>Bacillati</taxon>
        <taxon>Bacillota</taxon>
        <taxon>Clostridia</taxon>
        <taxon>Lachnospirales</taxon>
        <taxon>Lachnospiraceae</taxon>
        <taxon>Roseburia</taxon>
    </lineage>
</organism>
<feature type="compositionally biased region" description="Low complexity" evidence="1">
    <location>
        <begin position="127"/>
        <end position="157"/>
    </location>
</feature>
<evidence type="ECO:0000256" key="2">
    <source>
        <dbReference type="SAM" id="Phobius"/>
    </source>
</evidence>
<feature type="region of interest" description="Disordered" evidence="1">
    <location>
        <begin position="100"/>
        <end position="184"/>
    </location>
</feature>
<dbReference type="EMBL" id="VUNI01000031">
    <property type="protein sequence ID" value="MST75951.1"/>
    <property type="molecule type" value="Genomic_DNA"/>
</dbReference>
<proteinExistence type="predicted"/>
<keyword evidence="2" id="KW-1133">Transmembrane helix</keyword>
<feature type="region of interest" description="Disordered" evidence="1">
    <location>
        <begin position="233"/>
        <end position="287"/>
    </location>
</feature>
<evidence type="ECO:0000313" key="3">
    <source>
        <dbReference type="EMBL" id="MST75951.1"/>
    </source>
</evidence>
<evidence type="ECO:0000256" key="1">
    <source>
        <dbReference type="SAM" id="MobiDB-lite"/>
    </source>
</evidence>
<dbReference type="RefSeq" id="WP_154430917.1">
    <property type="nucleotide sequence ID" value="NZ_VUNI01000031.1"/>
</dbReference>
<feature type="compositionally biased region" description="Polar residues" evidence="1">
    <location>
        <begin position="168"/>
        <end position="183"/>
    </location>
</feature>
<name>A0A6L5YW29_9FIRM</name>
<keyword evidence="4" id="KW-1185">Reference proteome</keyword>
<dbReference type="Proteomes" id="UP000474024">
    <property type="component" value="Unassembled WGS sequence"/>
</dbReference>
<reference evidence="3 4" key="1">
    <citation type="submission" date="2019-08" db="EMBL/GenBank/DDBJ databases">
        <title>In-depth cultivation of the pig gut microbiome towards novel bacterial diversity and tailored functional studies.</title>
        <authorList>
            <person name="Wylensek D."/>
            <person name="Hitch T.C.A."/>
            <person name="Clavel T."/>
        </authorList>
    </citation>
    <scope>NUCLEOTIDE SEQUENCE [LARGE SCALE GENOMIC DNA]</scope>
    <source>
        <strain evidence="3 4">MUC/MUC-530-WT-4D</strain>
    </source>
</reference>
<protein>
    <submittedName>
        <fullName evidence="3">Uncharacterized protein</fullName>
    </submittedName>
</protein>
<dbReference type="SUPFAM" id="SSF81995">
    <property type="entry name" value="beta-sandwich domain of Sec23/24"/>
    <property type="match status" value="1"/>
</dbReference>
<accession>A0A6L5YW29</accession>
<dbReference type="AlphaFoldDB" id="A0A6L5YW29"/>
<sequence>MKTKIKFKELILATSYMLAIIAITFFCVMKQPCEDAIPGVGDNTYKYDEQYVDSGQMSEDEIYSDMTDGAYSTPVIEQILRDGYCRSYIPQLKAQGLIPQDFTLDGGSDNTSQPSQEPAAQPDNSDNSQSQPAQQQPSQPQQPQQNNTTQNSGNTTNHPTKTEDTGKQTENTSEVTVDDSVNGSYVVVEDTTSTEGMGDGAAVSELKKGDQVNVTGKSNTGYLRINKDGKDSYLKEEQATDQASYDSAWSEVERKDPTCTEDGYVKSHNSISNEDKEETLPKTGHDYETTKTVDPTCTDDGYKLETCKVCGDEKKTTLKAKGHTAGEWETTKKARLFFKGTKEQKCSVCGEVLDTESIPSKLPFFVLPAIIVVAIVAIGGVVGFVIWKKRHLNDAEDEAEE</sequence>
<feature type="compositionally biased region" description="Polar residues" evidence="1">
    <location>
        <begin position="108"/>
        <end position="126"/>
    </location>
</feature>
<feature type="transmembrane region" description="Helical" evidence="2">
    <location>
        <begin position="7"/>
        <end position="26"/>
    </location>
</feature>
<comment type="caution">
    <text evidence="3">The sequence shown here is derived from an EMBL/GenBank/DDBJ whole genome shotgun (WGS) entry which is preliminary data.</text>
</comment>
<keyword evidence="2" id="KW-0812">Transmembrane</keyword>
<evidence type="ECO:0000313" key="4">
    <source>
        <dbReference type="Proteomes" id="UP000474024"/>
    </source>
</evidence>
<keyword evidence="2" id="KW-0472">Membrane</keyword>
<gene>
    <name evidence="3" type="ORF">FYJ75_13290</name>
</gene>